<feature type="non-terminal residue" evidence="1">
    <location>
        <position position="55"/>
    </location>
</feature>
<accession>A0A382Y127</accession>
<evidence type="ECO:0000313" key="1">
    <source>
        <dbReference type="EMBL" id="SVD76943.1"/>
    </source>
</evidence>
<dbReference type="SUPFAM" id="SSF143975">
    <property type="entry name" value="IlvD/EDD N-terminal domain-like"/>
    <property type="match status" value="1"/>
</dbReference>
<dbReference type="EMBL" id="UINC01172064">
    <property type="protein sequence ID" value="SVD76943.1"/>
    <property type="molecule type" value="Genomic_DNA"/>
</dbReference>
<name>A0A382Y127_9ZZZZ</name>
<proteinExistence type="predicted"/>
<protein>
    <recommendedName>
        <fullName evidence="2">Dihydroxy-acid dehydratase</fullName>
    </recommendedName>
</protein>
<gene>
    <name evidence="1" type="ORF">METZ01_LOCUS429797</name>
</gene>
<evidence type="ECO:0008006" key="2">
    <source>
        <dbReference type="Google" id="ProtNLM"/>
    </source>
</evidence>
<sequence>MNKKSKAKRQIGKWRSWETTEGVIRAPHRSMMRAMGLNDDDINAPFIGVASTHNE</sequence>
<dbReference type="InterPro" id="IPR037237">
    <property type="entry name" value="IlvD/EDD_N"/>
</dbReference>
<reference evidence="1" key="1">
    <citation type="submission" date="2018-05" db="EMBL/GenBank/DDBJ databases">
        <authorList>
            <person name="Lanie J.A."/>
            <person name="Ng W.-L."/>
            <person name="Kazmierczak K.M."/>
            <person name="Andrzejewski T.M."/>
            <person name="Davidsen T.M."/>
            <person name="Wayne K.J."/>
            <person name="Tettelin H."/>
            <person name="Glass J.I."/>
            <person name="Rusch D."/>
            <person name="Podicherti R."/>
            <person name="Tsui H.-C.T."/>
            <person name="Winkler M.E."/>
        </authorList>
    </citation>
    <scope>NUCLEOTIDE SEQUENCE</scope>
</reference>
<dbReference type="AlphaFoldDB" id="A0A382Y127"/>
<organism evidence="1">
    <name type="scientific">marine metagenome</name>
    <dbReference type="NCBI Taxonomy" id="408172"/>
    <lineage>
        <taxon>unclassified sequences</taxon>
        <taxon>metagenomes</taxon>
        <taxon>ecological metagenomes</taxon>
    </lineage>
</organism>